<comment type="caution">
    <text evidence="1">The sequence shown here is derived from an EMBL/GenBank/DDBJ whole genome shotgun (WGS) entry which is preliminary data.</text>
</comment>
<reference evidence="2" key="1">
    <citation type="journal article" date="2019" name="Int. J. Syst. Evol. Microbiol.">
        <title>The Global Catalogue of Microorganisms (GCM) 10K type strain sequencing project: providing services to taxonomists for standard genome sequencing and annotation.</title>
        <authorList>
            <consortium name="The Broad Institute Genomics Platform"/>
            <consortium name="The Broad Institute Genome Sequencing Center for Infectious Disease"/>
            <person name="Wu L."/>
            <person name="Ma J."/>
        </authorList>
    </citation>
    <scope>NUCLEOTIDE SEQUENCE [LARGE SCALE GENOMIC DNA]</scope>
    <source>
        <strain evidence="2">CGMCC 4.7204</strain>
    </source>
</reference>
<gene>
    <name evidence="1" type="ORF">ACFOW8_20910</name>
</gene>
<name>A0ABV8LAR2_9NOCA</name>
<protein>
    <submittedName>
        <fullName evidence="1">Uncharacterized protein</fullName>
    </submittedName>
</protein>
<proteinExistence type="predicted"/>
<evidence type="ECO:0000313" key="1">
    <source>
        <dbReference type="EMBL" id="MFC4127394.1"/>
    </source>
</evidence>
<dbReference type="EMBL" id="JBHSBA010000014">
    <property type="protein sequence ID" value="MFC4127394.1"/>
    <property type="molecule type" value="Genomic_DNA"/>
</dbReference>
<organism evidence="1 2">
    <name type="scientific">Nocardia rhizosphaerae</name>
    <dbReference type="NCBI Taxonomy" id="1691571"/>
    <lineage>
        <taxon>Bacteria</taxon>
        <taxon>Bacillati</taxon>
        <taxon>Actinomycetota</taxon>
        <taxon>Actinomycetes</taxon>
        <taxon>Mycobacteriales</taxon>
        <taxon>Nocardiaceae</taxon>
        <taxon>Nocardia</taxon>
    </lineage>
</organism>
<dbReference type="Proteomes" id="UP001595767">
    <property type="component" value="Unassembled WGS sequence"/>
</dbReference>
<sequence>MGDVRMKDAAGFVTDSTAFGTVSVCRCGWRYAGATAAENARACRDHVHAVHGDDKAAKRAAINRANYQTRHARSSKRRIQTVS</sequence>
<evidence type="ECO:0000313" key="2">
    <source>
        <dbReference type="Proteomes" id="UP001595767"/>
    </source>
</evidence>
<dbReference type="RefSeq" id="WP_378552748.1">
    <property type="nucleotide sequence ID" value="NZ_JBHSBA010000014.1"/>
</dbReference>
<keyword evidence="2" id="KW-1185">Reference proteome</keyword>
<accession>A0ABV8LAR2</accession>